<sequence length="341" mass="36257">MVNYSIDGAALSAQVARLAGARVCVVGDVMIDEYLVGDAQRISPEAPVPVISVSEDRHLVGGAGNVAKNIRTLGGVPRLVSVCGNGARSALLRRVLRDEGVDAEFVEIPGRPTTLKTRVIARQQQMLRIDREETSPIGGQHLADLLRLVDAASADCSVVIVSDYGKGVVTREFMDGLETLWAQRGTRPAVLVDPKTPNFHLYRNVFMPTPNAKETSEGAHLPTGTREEILAAGRAIFDTLHCRHLLTTLGPKGMALFEAADKVWHIPTTARSVFDVTGAGDTVIATVALALAAGVDLLESCVLANYAAGIVVGQVGAASVLPDELREAIATLPVPHVDRWV</sequence>
<organism evidence="4 5">
    <name type="scientific">Nitratidesulfovibrio oxamicus</name>
    <dbReference type="NCBI Taxonomy" id="32016"/>
    <lineage>
        <taxon>Bacteria</taxon>
        <taxon>Pseudomonadati</taxon>
        <taxon>Thermodesulfobacteriota</taxon>
        <taxon>Desulfovibrionia</taxon>
        <taxon>Desulfovibrionales</taxon>
        <taxon>Desulfovibrionaceae</taxon>
        <taxon>Nitratidesulfovibrio</taxon>
    </lineage>
</organism>
<dbReference type="Gene3D" id="3.40.1190.20">
    <property type="match status" value="1"/>
</dbReference>
<gene>
    <name evidence="4" type="ORF">FVW20_09880</name>
</gene>
<dbReference type="GO" id="GO:0016301">
    <property type="term" value="F:kinase activity"/>
    <property type="evidence" value="ECO:0007669"/>
    <property type="project" value="UniProtKB-KW"/>
</dbReference>
<dbReference type="Pfam" id="PF00294">
    <property type="entry name" value="PfkB"/>
    <property type="match status" value="1"/>
</dbReference>
<dbReference type="SUPFAM" id="SSF53613">
    <property type="entry name" value="Ribokinase-like"/>
    <property type="match status" value="1"/>
</dbReference>
<dbReference type="InterPro" id="IPR011611">
    <property type="entry name" value="PfkB_dom"/>
</dbReference>
<dbReference type="Proteomes" id="UP001194469">
    <property type="component" value="Unassembled WGS sequence"/>
</dbReference>
<evidence type="ECO:0000313" key="5">
    <source>
        <dbReference type="Proteomes" id="UP001194469"/>
    </source>
</evidence>
<dbReference type="RefSeq" id="WP_196609298.1">
    <property type="nucleotide sequence ID" value="NZ_VRYY01000265.1"/>
</dbReference>
<dbReference type="InterPro" id="IPR011913">
    <property type="entry name" value="RfaE_dom_I"/>
</dbReference>
<protein>
    <submittedName>
        <fullName evidence="4">D-glycero-beta-D-manno-heptose-7-phosphate kinase</fullName>
    </submittedName>
</protein>
<dbReference type="InterPro" id="IPR002173">
    <property type="entry name" value="Carboh/pur_kinase_PfkB_CS"/>
</dbReference>
<dbReference type="PANTHER" id="PTHR46969:SF1">
    <property type="entry name" value="BIFUNCTIONAL PROTEIN HLDE"/>
    <property type="match status" value="1"/>
</dbReference>
<dbReference type="EMBL" id="VRYY01000265">
    <property type="protein sequence ID" value="MBG3877317.1"/>
    <property type="molecule type" value="Genomic_DNA"/>
</dbReference>
<feature type="domain" description="Carbohydrate kinase PfkB" evidence="3">
    <location>
        <begin position="22"/>
        <end position="322"/>
    </location>
</feature>
<proteinExistence type="predicted"/>
<reference evidence="4 5" key="1">
    <citation type="submission" date="2019-08" db="EMBL/GenBank/DDBJ databases">
        <authorList>
            <person name="Luo N."/>
        </authorList>
    </citation>
    <scope>NUCLEOTIDE SEQUENCE [LARGE SCALE GENOMIC DNA]</scope>
    <source>
        <strain evidence="4 5">NCIMB 9442</strain>
    </source>
</reference>
<evidence type="ECO:0000313" key="4">
    <source>
        <dbReference type="EMBL" id="MBG3877317.1"/>
    </source>
</evidence>
<evidence type="ECO:0000259" key="3">
    <source>
        <dbReference type="Pfam" id="PF00294"/>
    </source>
</evidence>
<accession>A0ABS0J572</accession>
<comment type="caution">
    <text evidence="4">The sequence shown here is derived from an EMBL/GenBank/DDBJ whole genome shotgun (WGS) entry which is preliminary data.</text>
</comment>
<dbReference type="PANTHER" id="PTHR46969">
    <property type="entry name" value="BIFUNCTIONAL PROTEIN HLDE"/>
    <property type="match status" value="1"/>
</dbReference>
<evidence type="ECO:0000256" key="2">
    <source>
        <dbReference type="ARBA" id="ARBA00022777"/>
    </source>
</evidence>
<dbReference type="InterPro" id="IPR029056">
    <property type="entry name" value="Ribokinase-like"/>
</dbReference>
<name>A0ABS0J572_9BACT</name>
<dbReference type="PROSITE" id="PS00583">
    <property type="entry name" value="PFKB_KINASES_1"/>
    <property type="match status" value="1"/>
</dbReference>
<keyword evidence="1" id="KW-0808">Transferase</keyword>
<evidence type="ECO:0000256" key="1">
    <source>
        <dbReference type="ARBA" id="ARBA00022679"/>
    </source>
</evidence>
<keyword evidence="2 4" id="KW-0418">Kinase</keyword>
<dbReference type="CDD" id="cd01172">
    <property type="entry name" value="RfaE_like"/>
    <property type="match status" value="1"/>
</dbReference>
<keyword evidence="5" id="KW-1185">Reference proteome</keyword>